<evidence type="ECO:0000313" key="2">
    <source>
        <dbReference type="Proteomes" id="UP000436088"/>
    </source>
</evidence>
<dbReference type="PANTHER" id="PTHR36617:SF15">
    <property type="entry name" value="REVERSE TRANSCRIPTASE ZINC-BINDING DOMAIN-CONTAINING PROTEIN"/>
    <property type="match status" value="1"/>
</dbReference>
<evidence type="ECO:0000313" key="1">
    <source>
        <dbReference type="EMBL" id="KAE8657746.1"/>
    </source>
</evidence>
<dbReference type="PANTHER" id="PTHR36617">
    <property type="entry name" value="PROTEIN, PUTATIVE-RELATED"/>
    <property type="match status" value="1"/>
</dbReference>
<protein>
    <recommendedName>
        <fullName evidence="3">Reverse transcriptase zinc-binding domain-containing protein</fullName>
    </recommendedName>
</protein>
<dbReference type="Proteomes" id="UP000436088">
    <property type="component" value="Unassembled WGS sequence"/>
</dbReference>
<comment type="caution">
    <text evidence="1">The sequence shown here is derived from an EMBL/GenBank/DDBJ whole genome shotgun (WGS) entry which is preliminary data.</text>
</comment>
<organism evidence="1 2">
    <name type="scientific">Hibiscus syriacus</name>
    <name type="common">Rose of Sharon</name>
    <dbReference type="NCBI Taxonomy" id="106335"/>
    <lineage>
        <taxon>Eukaryota</taxon>
        <taxon>Viridiplantae</taxon>
        <taxon>Streptophyta</taxon>
        <taxon>Embryophyta</taxon>
        <taxon>Tracheophyta</taxon>
        <taxon>Spermatophyta</taxon>
        <taxon>Magnoliopsida</taxon>
        <taxon>eudicotyledons</taxon>
        <taxon>Gunneridae</taxon>
        <taxon>Pentapetalae</taxon>
        <taxon>rosids</taxon>
        <taxon>malvids</taxon>
        <taxon>Malvales</taxon>
        <taxon>Malvaceae</taxon>
        <taxon>Malvoideae</taxon>
        <taxon>Hibiscus</taxon>
    </lineage>
</organism>
<dbReference type="AlphaFoldDB" id="A0A6A2X6T8"/>
<proteinExistence type="predicted"/>
<sequence>MLQSWIWPDILSTYTETSEEVSLKELFQIQVGDGSNINFWHDSWLGNRPLKVLFPRIFALAINKDGPIADFEVKNASGWDWKVVLRKEVFDWEMCQWEELNWTINSLSMLSILKEGFLCKMSSARFLQNLSSIFFSPMRLFDSLPPSFCYKLVWSILTFIVACRLKAKFPSFSLSTDNVVADLTLAVDSSFKEKKLLHQAWAPPPKDVLKFNVDGAMRADGGGDEPAKLALGATPVQD</sequence>
<reference evidence="1" key="1">
    <citation type="submission" date="2019-09" db="EMBL/GenBank/DDBJ databases">
        <title>Draft genome information of white flower Hibiscus syriacus.</title>
        <authorList>
            <person name="Kim Y.-M."/>
        </authorList>
    </citation>
    <scope>NUCLEOTIDE SEQUENCE [LARGE SCALE GENOMIC DNA]</scope>
    <source>
        <strain evidence="1">YM2019G1</strain>
    </source>
</reference>
<evidence type="ECO:0008006" key="3">
    <source>
        <dbReference type="Google" id="ProtNLM"/>
    </source>
</evidence>
<dbReference type="EMBL" id="VEPZ02001755">
    <property type="protein sequence ID" value="KAE8657746.1"/>
    <property type="molecule type" value="Genomic_DNA"/>
</dbReference>
<name>A0A6A2X6T8_HIBSY</name>
<accession>A0A6A2X6T8</accession>
<gene>
    <name evidence="1" type="ORF">F3Y22_tig00116983pilonHSYRG00087</name>
</gene>
<keyword evidence="2" id="KW-1185">Reference proteome</keyword>